<dbReference type="PIRSF" id="PIRSF000847">
    <property type="entry name" value="Phos_ph_gly_syn"/>
    <property type="match status" value="1"/>
</dbReference>
<accession>A0A3N2D0P6</accession>
<dbReference type="InterPro" id="IPR043130">
    <property type="entry name" value="CDP-OH_PTrfase_TM_dom"/>
</dbReference>
<comment type="similarity">
    <text evidence="2 11">Belongs to the CDP-alcohol phosphatidyltransferase class-I family.</text>
</comment>
<dbReference type="OrthoDB" id="9796672at2"/>
<dbReference type="GO" id="GO:0046474">
    <property type="term" value="P:glycerophospholipid biosynthetic process"/>
    <property type="evidence" value="ECO:0007669"/>
    <property type="project" value="TreeGrafter"/>
</dbReference>
<feature type="transmembrane region" description="Helical" evidence="12">
    <location>
        <begin position="48"/>
        <end position="64"/>
    </location>
</feature>
<evidence type="ECO:0000256" key="6">
    <source>
        <dbReference type="ARBA" id="ARBA00022989"/>
    </source>
</evidence>
<keyword evidence="7" id="KW-0443">Lipid metabolism</keyword>
<dbReference type="AlphaFoldDB" id="A0A3N2D0P6"/>
<evidence type="ECO:0000256" key="5">
    <source>
        <dbReference type="ARBA" id="ARBA00022692"/>
    </source>
</evidence>
<keyword evidence="6 12" id="KW-1133">Transmembrane helix</keyword>
<keyword evidence="4 11" id="KW-0808">Transferase</keyword>
<dbReference type="Gene3D" id="1.20.120.1760">
    <property type="match status" value="1"/>
</dbReference>
<comment type="caution">
    <text evidence="13">The sequence shown here is derived from an EMBL/GenBank/DDBJ whole genome shotgun (WGS) entry which is preliminary data.</text>
</comment>
<dbReference type="InterPro" id="IPR004570">
    <property type="entry name" value="Phosphatidylglycerol_P_synth"/>
</dbReference>
<feature type="transmembrane region" description="Helical" evidence="12">
    <location>
        <begin position="139"/>
        <end position="157"/>
    </location>
</feature>
<evidence type="ECO:0000256" key="7">
    <source>
        <dbReference type="ARBA" id="ARBA00023098"/>
    </source>
</evidence>
<protein>
    <submittedName>
        <fullName evidence="13">Cardiolipin synthase</fullName>
    </submittedName>
</protein>
<evidence type="ECO:0000256" key="1">
    <source>
        <dbReference type="ARBA" id="ARBA00004141"/>
    </source>
</evidence>
<evidence type="ECO:0000256" key="10">
    <source>
        <dbReference type="ARBA" id="ARBA00023264"/>
    </source>
</evidence>
<dbReference type="Pfam" id="PF01066">
    <property type="entry name" value="CDP-OH_P_transf"/>
    <property type="match status" value="1"/>
</dbReference>
<feature type="transmembrane region" description="Helical" evidence="12">
    <location>
        <begin position="163"/>
        <end position="188"/>
    </location>
</feature>
<keyword evidence="9" id="KW-0594">Phospholipid biosynthesis</keyword>
<evidence type="ECO:0000256" key="2">
    <source>
        <dbReference type="ARBA" id="ARBA00010441"/>
    </source>
</evidence>
<evidence type="ECO:0000256" key="4">
    <source>
        <dbReference type="ARBA" id="ARBA00022679"/>
    </source>
</evidence>
<gene>
    <name evidence="13" type="ORF">EDD28_2762</name>
</gene>
<keyword evidence="3" id="KW-0444">Lipid biosynthesis</keyword>
<dbReference type="GO" id="GO:0016020">
    <property type="term" value="C:membrane"/>
    <property type="evidence" value="ECO:0007669"/>
    <property type="project" value="UniProtKB-SubCell"/>
</dbReference>
<comment type="subcellular location">
    <subcellularLocation>
        <location evidence="1">Membrane</location>
        <topology evidence="1">Multi-pass membrane protein</topology>
    </subcellularLocation>
</comment>
<name>A0A3N2D0P6_9MICO</name>
<feature type="transmembrane region" description="Helical" evidence="12">
    <location>
        <begin position="20"/>
        <end position="42"/>
    </location>
</feature>
<keyword evidence="14" id="KW-1185">Reference proteome</keyword>
<dbReference type="InterPro" id="IPR048254">
    <property type="entry name" value="CDP_ALCOHOL_P_TRANSF_CS"/>
</dbReference>
<feature type="transmembrane region" description="Helical" evidence="12">
    <location>
        <begin position="85"/>
        <end position="101"/>
    </location>
</feature>
<organism evidence="13 14">
    <name type="scientific">Salana multivorans</name>
    <dbReference type="NCBI Taxonomy" id="120377"/>
    <lineage>
        <taxon>Bacteria</taxon>
        <taxon>Bacillati</taxon>
        <taxon>Actinomycetota</taxon>
        <taxon>Actinomycetes</taxon>
        <taxon>Micrococcales</taxon>
        <taxon>Beutenbergiaceae</taxon>
        <taxon>Salana</taxon>
    </lineage>
</organism>
<evidence type="ECO:0000256" key="3">
    <source>
        <dbReference type="ARBA" id="ARBA00022516"/>
    </source>
</evidence>
<reference evidence="13 14" key="1">
    <citation type="submission" date="2018-11" db="EMBL/GenBank/DDBJ databases">
        <title>Sequencing the genomes of 1000 actinobacteria strains.</title>
        <authorList>
            <person name="Klenk H.-P."/>
        </authorList>
    </citation>
    <scope>NUCLEOTIDE SEQUENCE [LARGE SCALE GENOMIC DNA]</scope>
    <source>
        <strain evidence="13 14">DSM 13521</strain>
    </source>
</reference>
<sequence>MTQPPPPVAPAEAERLSRRVLTIPNAISFARLVVLLPLAMALLLTQHWWWALGTLVVLGGSDWLDGFLARRLDQRTLLGTRLDPVADRISIIGVSLVLAIGGVLPWWALVAIAAVDLVLLLLAATWFRGSPDLPVSRIGKWRTAALFVALPTLIVAAGTDLGWLRLVGLGLLVVGVLGHVVAGTGYAVGMARIARRRRA</sequence>
<evidence type="ECO:0000256" key="12">
    <source>
        <dbReference type="SAM" id="Phobius"/>
    </source>
</evidence>
<evidence type="ECO:0000256" key="9">
    <source>
        <dbReference type="ARBA" id="ARBA00023209"/>
    </source>
</evidence>
<dbReference type="UniPathway" id="UPA00085"/>
<evidence type="ECO:0000256" key="11">
    <source>
        <dbReference type="RuleBase" id="RU003750"/>
    </source>
</evidence>
<dbReference type="PANTHER" id="PTHR14269">
    <property type="entry name" value="CDP-DIACYLGLYCEROL--GLYCEROL-3-PHOSPHATE 3-PHOSPHATIDYLTRANSFERASE-RELATED"/>
    <property type="match status" value="1"/>
</dbReference>
<keyword evidence="10" id="KW-1208">Phospholipid metabolism</keyword>
<dbReference type="Proteomes" id="UP000275356">
    <property type="component" value="Unassembled WGS sequence"/>
</dbReference>
<evidence type="ECO:0000313" key="13">
    <source>
        <dbReference type="EMBL" id="ROR93350.1"/>
    </source>
</evidence>
<keyword evidence="5 12" id="KW-0812">Transmembrane</keyword>
<dbReference type="RefSeq" id="WP_123740325.1">
    <property type="nucleotide sequence ID" value="NZ_RKHQ01000002.1"/>
</dbReference>
<dbReference type="PANTHER" id="PTHR14269:SF62">
    <property type="entry name" value="CDP-DIACYLGLYCEROL--GLYCEROL-3-PHOSPHATE 3-PHOSPHATIDYLTRANSFERASE 1, CHLOROPLASTIC"/>
    <property type="match status" value="1"/>
</dbReference>
<dbReference type="InterPro" id="IPR000462">
    <property type="entry name" value="CDP-OH_P_trans"/>
</dbReference>
<proteinExistence type="inferred from homology"/>
<keyword evidence="8 12" id="KW-0472">Membrane</keyword>
<evidence type="ECO:0000256" key="8">
    <source>
        <dbReference type="ARBA" id="ARBA00023136"/>
    </source>
</evidence>
<dbReference type="EMBL" id="RKHQ01000002">
    <property type="protein sequence ID" value="ROR93350.1"/>
    <property type="molecule type" value="Genomic_DNA"/>
</dbReference>
<feature type="transmembrane region" description="Helical" evidence="12">
    <location>
        <begin position="107"/>
        <end position="127"/>
    </location>
</feature>
<dbReference type="InterPro" id="IPR050324">
    <property type="entry name" value="CDP-alcohol_PTase-I"/>
</dbReference>
<evidence type="ECO:0000313" key="14">
    <source>
        <dbReference type="Proteomes" id="UP000275356"/>
    </source>
</evidence>
<dbReference type="GO" id="GO:0008444">
    <property type="term" value="F:CDP-diacylglycerol-glycerol-3-phosphate 3-phosphatidyltransferase activity"/>
    <property type="evidence" value="ECO:0007669"/>
    <property type="project" value="InterPro"/>
</dbReference>
<dbReference type="PROSITE" id="PS00379">
    <property type="entry name" value="CDP_ALCOHOL_P_TRANSF"/>
    <property type="match status" value="1"/>
</dbReference>